<protein>
    <submittedName>
        <fullName evidence="1">Uncharacterized protein</fullName>
    </submittedName>
</protein>
<keyword evidence="2" id="KW-1185">Reference proteome</keyword>
<gene>
    <name evidence="1" type="ORF">CIPAW_06G040200</name>
</gene>
<accession>A0A8T1Q7J6</accession>
<sequence length="113" mass="13374">MSKNPKTKTKNLEPKRKDLEELKIHGVGIQIESYATCKINSQKRQKGKSKTQVLKIQIMFKGFLQIQRAVIHTVVKGIPMLYYKETAWLSFRKYETLYQRNIQVQLELYRSNL</sequence>
<evidence type="ECO:0000313" key="2">
    <source>
        <dbReference type="Proteomes" id="UP000811609"/>
    </source>
</evidence>
<reference evidence="1" key="1">
    <citation type="submission" date="2020-12" db="EMBL/GenBank/DDBJ databases">
        <title>WGS assembly of Carya illinoinensis cv. Pawnee.</title>
        <authorList>
            <person name="Platts A."/>
            <person name="Shu S."/>
            <person name="Wright S."/>
            <person name="Barry K."/>
            <person name="Edger P."/>
            <person name="Pires J.C."/>
            <person name="Schmutz J."/>
        </authorList>
    </citation>
    <scope>NUCLEOTIDE SEQUENCE</scope>
    <source>
        <tissue evidence="1">Leaf</tissue>
    </source>
</reference>
<dbReference type="Proteomes" id="UP000811609">
    <property type="component" value="Chromosome 6"/>
</dbReference>
<proteinExistence type="predicted"/>
<name>A0A8T1Q7J6_CARIL</name>
<evidence type="ECO:0000313" key="1">
    <source>
        <dbReference type="EMBL" id="KAG6650391.1"/>
    </source>
</evidence>
<organism evidence="1 2">
    <name type="scientific">Carya illinoinensis</name>
    <name type="common">Pecan</name>
    <dbReference type="NCBI Taxonomy" id="32201"/>
    <lineage>
        <taxon>Eukaryota</taxon>
        <taxon>Viridiplantae</taxon>
        <taxon>Streptophyta</taxon>
        <taxon>Embryophyta</taxon>
        <taxon>Tracheophyta</taxon>
        <taxon>Spermatophyta</taxon>
        <taxon>Magnoliopsida</taxon>
        <taxon>eudicotyledons</taxon>
        <taxon>Gunneridae</taxon>
        <taxon>Pentapetalae</taxon>
        <taxon>rosids</taxon>
        <taxon>fabids</taxon>
        <taxon>Fagales</taxon>
        <taxon>Juglandaceae</taxon>
        <taxon>Carya</taxon>
    </lineage>
</organism>
<comment type="caution">
    <text evidence="1">The sequence shown here is derived from an EMBL/GenBank/DDBJ whole genome shotgun (WGS) entry which is preliminary data.</text>
</comment>
<dbReference type="EMBL" id="CM031814">
    <property type="protein sequence ID" value="KAG6650391.1"/>
    <property type="molecule type" value="Genomic_DNA"/>
</dbReference>
<dbReference type="AlphaFoldDB" id="A0A8T1Q7J6"/>